<evidence type="ECO:0000313" key="4">
    <source>
        <dbReference type="Proteomes" id="UP000010552"/>
    </source>
</evidence>
<dbReference type="AlphaFoldDB" id="L5KMQ1"/>
<organism evidence="3 4">
    <name type="scientific">Pteropus alecto</name>
    <name type="common">Black flying fox</name>
    <dbReference type="NCBI Taxonomy" id="9402"/>
    <lineage>
        <taxon>Eukaryota</taxon>
        <taxon>Metazoa</taxon>
        <taxon>Chordata</taxon>
        <taxon>Craniata</taxon>
        <taxon>Vertebrata</taxon>
        <taxon>Euteleostomi</taxon>
        <taxon>Mammalia</taxon>
        <taxon>Eutheria</taxon>
        <taxon>Laurasiatheria</taxon>
        <taxon>Chiroptera</taxon>
        <taxon>Yinpterochiroptera</taxon>
        <taxon>Pteropodoidea</taxon>
        <taxon>Pteropodidae</taxon>
        <taxon>Pteropodinae</taxon>
        <taxon>Pteropus</taxon>
    </lineage>
</organism>
<feature type="compositionally biased region" description="Polar residues" evidence="1">
    <location>
        <begin position="72"/>
        <end position="105"/>
    </location>
</feature>
<protein>
    <submittedName>
        <fullName evidence="3">Stanniocalcin-1</fullName>
    </submittedName>
</protein>
<evidence type="ECO:0000256" key="2">
    <source>
        <dbReference type="SAM" id="SignalP"/>
    </source>
</evidence>
<name>L5KMQ1_PTEAL</name>
<feature type="signal peptide" evidence="2">
    <location>
        <begin position="1"/>
        <end position="17"/>
    </location>
</feature>
<reference evidence="4" key="1">
    <citation type="journal article" date="2013" name="Science">
        <title>Comparative analysis of bat genomes provides insight into the evolution of flight and immunity.</title>
        <authorList>
            <person name="Zhang G."/>
            <person name="Cowled C."/>
            <person name="Shi Z."/>
            <person name="Huang Z."/>
            <person name="Bishop-Lilly K.A."/>
            <person name="Fang X."/>
            <person name="Wynne J.W."/>
            <person name="Xiong Z."/>
            <person name="Baker M.L."/>
            <person name="Zhao W."/>
            <person name="Tachedjian M."/>
            <person name="Zhu Y."/>
            <person name="Zhou P."/>
            <person name="Jiang X."/>
            <person name="Ng J."/>
            <person name="Yang L."/>
            <person name="Wu L."/>
            <person name="Xiao J."/>
            <person name="Feng Y."/>
            <person name="Chen Y."/>
            <person name="Sun X."/>
            <person name="Zhang Y."/>
            <person name="Marsh G.A."/>
            <person name="Crameri G."/>
            <person name="Broder C.C."/>
            <person name="Frey K.G."/>
            <person name="Wang L.F."/>
            <person name="Wang J."/>
        </authorList>
    </citation>
    <scope>NUCLEOTIDE SEQUENCE [LARGE SCALE GENOMIC DNA]</scope>
</reference>
<feature type="chain" id="PRO_5003969434" evidence="2">
    <location>
        <begin position="18"/>
        <end position="139"/>
    </location>
</feature>
<accession>L5KMQ1</accession>
<gene>
    <name evidence="3" type="ORF">PAL_GLEAN10001306</name>
</gene>
<keyword evidence="4" id="KW-1185">Reference proteome</keyword>
<keyword evidence="2" id="KW-0732">Signal</keyword>
<dbReference type="STRING" id="9402.L5KMQ1"/>
<dbReference type="EMBL" id="KB030652">
    <property type="protein sequence ID" value="ELK12825.1"/>
    <property type="molecule type" value="Genomic_DNA"/>
</dbReference>
<dbReference type="InParanoid" id="L5KMQ1"/>
<dbReference type="Proteomes" id="UP000010552">
    <property type="component" value="Unassembled WGS sequence"/>
</dbReference>
<evidence type="ECO:0000256" key="1">
    <source>
        <dbReference type="SAM" id="MobiDB-lite"/>
    </source>
</evidence>
<sequence length="139" mass="14889">MLQNSAVLLVLVISASATHEAEQNDSVSARKSRVAAQNSEAEANLKVRHDLADAVSLFLYPSKTLQLDFPTPSENTLKAPSADQFTESEPSSLKNPGQIQENLTHSTPGTAPSLPPGSLPGSIQSPMQPVARKPLEREY</sequence>
<proteinExistence type="predicted"/>
<evidence type="ECO:0000313" key="3">
    <source>
        <dbReference type="EMBL" id="ELK12825.1"/>
    </source>
</evidence>
<feature type="region of interest" description="Disordered" evidence="1">
    <location>
        <begin position="69"/>
        <end position="139"/>
    </location>
</feature>